<evidence type="ECO:0000259" key="1">
    <source>
        <dbReference type="Pfam" id="PF13847"/>
    </source>
</evidence>
<proteinExistence type="predicted"/>
<dbReference type="GO" id="GO:0032259">
    <property type="term" value="P:methylation"/>
    <property type="evidence" value="ECO:0007669"/>
    <property type="project" value="UniProtKB-KW"/>
</dbReference>
<dbReference type="PANTHER" id="PTHR43591">
    <property type="entry name" value="METHYLTRANSFERASE"/>
    <property type="match status" value="1"/>
</dbReference>
<sequence>MSDTKETIAAAKEGFEAAFAEKNFYARQTQDDTQLNAIIDFLPVRPGMKILDLGAGTGYLTFAIAKSFPDVTIVGLDIVEKALENDRRRAADEKLDNISFCVYDGVNFPFADKSFDMVVSRYALHHFPEIRASLSEISRVLTDEGYLFICDPTPNDNDKDGFIDEYMQVKPDGHIRFYSAEEWKELCRESGLFPADSFKSSIRFPRKMEQAYLDIMRKYDRDVVESYDMKIIDKEVWVTEWVNNMLFCK</sequence>
<dbReference type="Pfam" id="PF13847">
    <property type="entry name" value="Methyltransf_31"/>
    <property type="match status" value="1"/>
</dbReference>
<gene>
    <name evidence="2" type="ORF">SAMN05216469_10945</name>
</gene>
<reference evidence="2 3" key="1">
    <citation type="submission" date="2016-10" db="EMBL/GenBank/DDBJ databases">
        <authorList>
            <person name="de Groot N.N."/>
        </authorList>
    </citation>
    <scope>NUCLEOTIDE SEQUENCE [LARGE SCALE GENOMIC DNA]</scope>
    <source>
        <strain evidence="2 3">KH2T6</strain>
    </source>
</reference>
<evidence type="ECO:0000313" key="2">
    <source>
        <dbReference type="EMBL" id="SEK98805.1"/>
    </source>
</evidence>
<dbReference type="SUPFAM" id="SSF53335">
    <property type="entry name" value="S-adenosyl-L-methionine-dependent methyltransferases"/>
    <property type="match status" value="1"/>
</dbReference>
<dbReference type="InterPro" id="IPR029063">
    <property type="entry name" value="SAM-dependent_MTases_sf"/>
</dbReference>
<dbReference type="InterPro" id="IPR025714">
    <property type="entry name" value="Methyltranfer_dom"/>
</dbReference>
<keyword evidence="2" id="KW-0830">Ubiquinone</keyword>
<dbReference type="CDD" id="cd02440">
    <property type="entry name" value="AdoMet_MTases"/>
    <property type="match status" value="1"/>
</dbReference>
<organism evidence="2 3">
    <name type="scientific">Ruminococcus albus</name>
    <dbReference type="NCBI Taxonomy" id="1264"/>
    <lineage>
        <taxon>Bacteria</taxon>
        <taxon>Bacillati</taxon>
        <taxon>Bacillota</taxon>
        <taxon>Clostridia</taxon>
        <taxon>Eubacteriales</taxon>
        <taxon>Oscillospiraceae</taxon>
        <taxon>Ruminococcus</taxon>
    </lineage>
</organism>
<keyword evidence="2" id="KW-0489">Methyltransferase</keyword>
<keyword evidence="2" id="KW-0808">Transferase</keyword>
<dbReference type="EMBL" id="FOAT01000009">
    <property type="protein sequence ID" value="SEK98805.1"/>
    <property type="molecule type" value="Genomic_DNA"/>
</dbReference>
<accession>A0A1H7LK21</accession>
<dbReference type="AlphaFoldDB" id="A0A1H7LK21"/>
<name>A0A1H7LK21_RUMAL</name>
<dbReference type="PANTHER" id="PTHR43591:SF24">
    <property type="entry name" value="2-METHOXY-6-POLYPRENYL-1,4-BENZOQUINOL METHYLASE, MITOCHONDRIAL"/>
    <property type="match status" value="1"/>
</dbReference>
<dbReference type="GO" id="GO:0008168">
    <property type="term" value="F:methyltransferase activity"/>
    <property type="evidence" value="ECO:0007669"/>
    <property type="project" value="UniProtKB-KW"/>
</dbReference>
<dbReference type="Proteomes" id="UP000186015">
    <property type="component" value="Unassembled WGS sequence"/>
</dbReference>
<feature type="domain" description="Methyltransferase" evidence="1">
    <location>
        <begin position="46"/>
        <end position="153"/>
    </location>
</feature>
<evidence type="ECO:0000313" key="3">
    <source>
        <dbReference type="Proteomes" id="UP000186015"/>
    </source>
</evidence>
<protein>
    <submittedName>
        <fullName evidence="2">Ubiquinone/menaquinone biosynthesis C-methylase UbiE</fullName>
    </submittedName>
</protein>
<dbReference type="Gene3D" id="3.40.50.150">
    <property type="entry name" value="Vaccinia Virus protein VP39"/>
    <property type="match status" value="1"/>
</dbReference>